<reference evidence="1" key="1">
    <citation type="submission" date="2022-03" db="EMBL/GenBank/DDBJ databases">
        <authorList>
            <person name="Lindestad O."/>
        </authorList>
    </citation>
    <scope>NUCLEOTIDE SEQUENCE</scope>
</reference>
<accession>A0A8S4S517</accession>
<protein>
    <submittedName>
        <fullName evidence="1">Jg9933 protein</fullName>
    </submittedName>
</protein>
<dbReference type="Proteomes" id="UP000838756">
    <property type="component" value="Unassembled WGS sequence"/>
</dbReference>
<organism evidence="1 2">
    <name type="scientific">Pararge aegeria aegeria</name>
    <dbReference type="NCBI Taxonomy" id="348720"/>
    <lineage>
        <taxon>Eukaryota</taxon>
        <taxon>Metazoa</taxon>
        <taxon>Ecdysozoa</taxon>
        <taxon>Arthropoda</taxon>
        <taxon>Hexapoda</taxon>
        <taxon>Insecta</taxon>
        <taxon>Pterygota</taxon>
        <taxon>Neoptera</taxon>
        <taxon>Endopterygota</taxon>
        <taxon>Lepidoptera</taxon>
        <taxon>Glossata</taxon>
        <taxon>Ditrysia</taxon>
        <taxon>Papilionoidea</taxon>
        <taxon>Nymphalidae</taxon>
        <taxon>Satyrinae</taxon>
        <taxon>Satyrini</taxon>
        <taxon>Parargina</taxon>
        <taxon>Pararge</taxon>
    </lineage>
</organism>
<dbReference type="EMBL" id="CAKXAJ010026069">
    <property type="protein sequence ID" value="CAH2253949.1"/>
    <property type="molecule type" value="Genomic_DNA"/>
</dbReference>
<keyword evidence="2" id="KW-1185">Reference proteome</keyword>
<dbReference type="OrthoDB" id="7475587at2759"/>
<evidence type="ECO:0000313" key="1">
    <source>
        <dbReference type="EMBL" id="CAH2253949.1"/>
    </source>
</evidence>
<sequence length="106" mass="11226">MYRGALVRGACRTLPTPERPVEPYRVLQIGVTSMGPTQCAQAGAAPPAAATSVFTALYPYADLIDATIRDTDSGRVSAAACARRCDALTTLWPIICVLSNFATVNH</sequence>
<name>A0A8S4S517_9NEOP</name>
<comment type="caution">
    <text evidence="1">The sequence shown here is derived from an EMBL/GenBank/DDBJ whole genome shotgun (WGS) entry which is preliminary data.</text>
</comment>
<proteinExistence type="predicted"/>
<evidence type="ECO:0000313" key="2">
    <source>
        <dbReference type="Proteomes" id="UP000838756"/>
    </source>
</evidence>
<dbReference type="AlphaFoldDB" id="A0A8S4S517"/>
<gene>
    <name evidence="1" type="primary">jg9933</name>
    <name evidence="1" type="ORF">PAEG_LOCUS22585</name>
</gene>